<dbReference type="Proteomes" id="UP000309038">
    <property type="component" value="Unassembled WGS sequence"/>
</dbReference>
<evidence type="ECO:0008006" key="3">
    <source>
        <dbReference type="Google" id="ProtNLM"/>
    </source>
</evidence>
<protein>
    <recommendedName>
        <fullName evidence="3">Transposase</fullName>
    </recommendedName>
</protein>
<evidence type="ECO:0000313" key="2">
    <source>
        <dbReference type="Proteomes" id="UP000309038"/>
    </source>
</evidence>
<dbReference type="EMBL" id="SGPJ01001149">
    <property type="protein sequence ID" value="THG92517.1"/>
    <property type="molecule type" value="Genomic_DNA"/>
</dbReference>
<reference evidence="1 2" key="1">
    <citation type="submission" date="2019-02" db="EMBL/GenBank/DDBJ databases">
        <title>Genome sequencing of the rare red list fungi Phlebia centrifuga.</title>
        <authorList>
            <person name="Buettner E."/>
            <person name="Kellner H."/>
        </authorList>
    </citation>
    <scope>NUCLEOTIDE SEQUENCE [LARGE SCALE GENOMIC DNA]</scope>
    <source>
        <strain evidence="1 2">DSM 108282</strain>
    </source>
</reference>
<gene>
    <name evidence="1" type="ORF">EW026_g8404</name>
</gene>
<accession>A0A4S4K5X7</accession>
<organism evidence="1 2">
    <name type="scientific">Hermanssonia centrifuga</name>
    <dbReference type="NCBI Taxonomy" id="98765"/>
    <lineage>
        <taxon>Eukaryota</taxon>
        <taxon>Fungi</taxon>
        <taxon>Dikarya</taxon>
        <taxon>Basidiomycota</taxon>
        <taxon>Agaricomycotina</taxon>
        <taxon>Agaricomycetes</taxon>
        <taxon>Polyporales</taxon>
        <taxon>Meruliaceae</taxon>
        <taxon>Hermanssonia</taxon>
    </lineage>
</organism>
<evidence type="ECO:0000313" key="1">
    <source>
        <dbReference type="EMBL" id="THG92517.1"/>
    </source>
</evidence>
<proteinExistence type="predicted"/>
<name>A0A4S4K5X7_9APHY</name>
<comment type="caution">
    <text evidence="1">The sequence shown here is derived from an EMBL/GenBank/DDBJ whole genome shotgun (WGS) entry which is preliminary data.</text>
</comment>
<keyword evidence="2" id="KW-1185">Reference proteome</keyword>
<dbReference type="AlphaFoldDB" id="A0A4S4K5X7"/>
<sequence length="215" mass="24123">MDARSILRRAHFPPSAAVSQDINIKTAKQLLLDGLTVGIHMGTSHQPSRPYDANKVHNNIKYSAEDDKVVDDWVADHVEATRHSVAKLDDATLINALQKYHRQKLTDNKRIAQLLHTEHGLQMSDTTVKRRRRELGLVGSKVNAREIPLQQAEQLVLQQLDQDPAKHHGVCTIQAKVAFNSGVHIARQTVSDIMHIHAPGGFDKREPTSDFRSIH</sequence>